<keyword evidence="3" id="KW-1185">Reference proteome</keyword>
<reference evidence="2 3" key="1">
    <citation type="submission" date="2020-07" db="EMBL/GenBank/DDBJ databases">
        <title>Sequencing the genomes of 1000 actinobacteria strains.</title>
        <authorList>
            <person name="Klenk H.-P."/>
        </authorList>
    </citation>
    <scope>NUCLEOTIDE SEQUENCE [LARGE SCALE GENOMIC DNA]</scope>
    <source>
        <strain evidence="2 3">DSM 18448</strain>
    </source>
</reference>
<proteinExistence type="predicted"/>
<dbReference type="PANTHER" id="PTHR37017">
    <property type="entry name" value="AB HYDROLASE-1 DOMAIN-CONTAINING PROTEIN-RELATED"/>
    <property type="match status" value="1"/>
</dbReference>
<name>A0A852ZJP2_9ACTN</name>
<dbReference type="Pfam" id="PF12697">
    <property type="entry name" value="Abhydrolase_6"/>
    <property type="match status" value="1"/>
</dbReference>
<evidence type="ECO:0000313" key="2">
    <source>
        <dbReference type="EMBL" id="NYH93204.1"/>
    </source>
</evidence>
<dbReference type="AlphaFoldDB" id="A0A852ZJP2"/>
<dbReference type="Proteomes" id="UP000579605">
    <property type="component" value="Unassembled WGS sequence"/>
</dbReference>
<dbReference type="InterPro" id="IPR000073">
    <property type="entry name" value="AB_hydrolase_1"/>
</dbReference>
<evidence type="ECO:0000259" key="1">
    <source>
        <dbReference type="Pfam" id="PF12697"/>
    </source>
</evidence>
<dbReference type="Gene3D" id="3.40.50.1820">
    <property type="entry name" value="alpha/beta hydrolase"/>
    <property type="match status" value="1"/>
</dbReference>
<dbReference type="SUPFAM" id="SSF53474">
    <property type="entry name" value="alpha/beta-Hydrolases"/>
    <property type="match status" value="1"/>
</dbReference>
<dbReference type="GO" id="GO:0003824">
    <property type="term" value="F:catalytic activity"/>
    <property type="evidence" value="ECO:0007669"/>
    <property type="project" value="UniProtKB-ARBA"/>
</dbReference>
<accession>A0A852ZJP2</accession>
<comment type="caution">
    <text evidence="2">The sequence shown here is derived from an EMBL/GenBank/DDBJ whole genome shotgun (WGS) entry which is preliminary data.</text>
</comment>
<gene>
    <name evidence="2" type="ORF">F4554_005842</name>
</gene>
<dbReference type="InterPro" id="IPR029058">
    <property type="entry name" value="AB_hydrolase_fold"/>
</dbReference>
<organism evidence="2 3">
    <name type="scientific">Actinopolymorpha rutila</name>
    <dbReference type="NCBI Taxonomy" id="446787"/>
    <lineage>
        <taxon>Bacteria</taxon>
        <taxon>Bacillati</taxon>
        <taxon>Actinomycetota</taxon>
        <taxon>Actinomycetes</taxon>
        <taxon>Propionibacteriales</taxon>
        <taxon>Actinopolymorphaceae</taxon>
        <taxon>Actinopolymorpha</taxon>
    </lineage>
</organism>
<dbReference type="RefSeq" id="WP_202889501.1">
    <property type="nucleotide sequence ID" value="NZ_BAAARR010000036.1"/>
</dbReference>
<sequence>MSKGEAVTSFVLVHGAWCGGWIWKHVASALRAQGHDVRTPTLTGLGERAHLASPEVGLGTHVEDVVRVLEYDDVADVVLVGHSYGGMVVTGVCDRVPERLAQLVFLDAFVPRDGQSLHDLVPVGGARHNRELAEREGDGWRIPLEDEWRTASTEENLRWMNPRWTDHPLRCFEEPVRLTQPVGAGVPCSYVRCTANRETEDIFDPIAAGLGGDWRVYDLATVHTAMEAAPDQVAEVLLKIAGCEPTQRAVHS</sequence>
<evidence type="ECO:0000313" key="3">
    <source>
        <dbReference type="Proteomes" id="UP000579605"/>
    </source>
</evidence>
<protein>
    <submittedName>
        <fullName evidence="2">Pimeloyl-ACP methyl ester carboxylesterase</fullName>
    </submittedName>
</protein>
<dbReference type="InterPro" id="IPR052897">
    <property type="entry name" value="Sec-Metab_Biosynth_Hydrolase"/>
</dbReference>
<dbReference type="PANTHER" id="PTHR37017:SF11">
    <property type="entry name" value="ESTERASE_LIPASE_THIOESTERASE DOMAIN-CONTAINING PROTEIN"/>
    <property type="match status" value="1"/>
</dbReference>
<feature type="domain" description="AB hydrolase-1" evidence="1">
    <location>
        <begin position="10"/>
        <end position="235"/>
    </location>
</feature>
<dbReference type="EMBL" id="JACBZH010000001">
    <property type="protein sequence ID" value="NYH93204.1"/>
    <property type="molecule type" value="Genomic_DNA"/>
</dbReference>